<dbReference type="RefSeq" id="WP_095073354.1">
    <property type="nucleotide sequence ID" value="NZ_LT899436.1"/>
</dbReference>
<evidence type="ECO:0000313" key="1">
    <source>
        <dbReference type="EMBL" id="SNR16660.1"/>
    </source>
</evidence>
<accession>A0A238UE30</accession>
<organism evidence="1 2">
    <name type="scientific">Tenacibaculum jejuense</name>
    <dbReference type="NCBI Taxonomy" id="584609"/>
    <lineage>
        <taxon>Bacteria</taxon>
        <taxon>Pseudomonadati</taxon>
        <taxon>Bacteroidota</taxon>
        <taxon>Flavobacteriia</taxon>
        <taxon>Flavobacteriales</taxon>
        <taxon>Flavobacteriaceae</taxon>
        <taxon>Tenacibaculum</taxon>
    </lineage>
</organism>
<evidence type="ECO:0008006" key="3">
    <source>
        <dbReference type="Google" id="ProtNLM"/>
    </source>
</evidence>
<protein>
    <recommendedName>
        <fullName evidence="3">HNH domain-containing protein</fullName>
    </recommendedName>
</protein>
<dbReference type="KEGG" id="tje:TJEJU_2994"/>
<dbReference type="Proteomes" id="UP000215214">
    <property type="component" value="Chromosome TJEJU"/>
</dbReference>
<dbReference type="AlphaFoldDB" id="A0A238UE30"/>
<reference evidence="1 2" key="1">
    <citation type="submission" date="2017-07" db="EMBL/GenBank/DDBJ databases">
        <authorList>
            <person name="Sun Z.S."/>
            <person name="Albrecht U."/>
            <person name="Echele G."/>
            <person name="Lee C.C."/>
        </authorList>
    </citation>
    <scope>NUCLEOTIDE SEQUENCE [LARGE SCALE GENOMIC DNA]</scope>
    <source>
        <strain evidence="2">type strain: KCTC 22618</strain>
    </source>
</reference>
<dbReference type="OrthoDB" id="9816185at2"/>
<gene>
    <name evidence="1" type="ORF">TJEJU_2994</name>
</gene>
<evidence type="ECO:0000313" key="2">
    <source>
        <dbReference type="Proteomes" id="UP000215214"/>
    </source>
</evidence>
<keyword evidence="2" id="KW-1185">Reference proteome</keyword>
<dbReference type="Gene3D" id="1.10.30.50">
    <property type="match status" value="1"/>
</dbReference>
<name>A0A238UE30_9FLAO</name>
<proteinExistence type="predicted"/>
<sequence>MIAIHENKVLYVQSLFKIEIENQREKALTKLKKINKNQFNTAEKNYLRSVIRLFEKNSSIKIIECVPNTIETLIVSIGSIPPNSRFYKNGKPKKTLKKFILDALNYKYLRGTFYPIYFKELGIKSCVYCNSQLSITAVKSNGTYSAKFDVDHYYSRDKYPFLSISLFNLYPACASCNRVKSNNKIEFELYTLDSKKTTKSKYNFKMSSYSKSKYLTTRDAQEINFSFSEPTYNDPIAKKFNDVFHIESIYETQKDLIEELIIKSQIYNKSYLKSLNENFNKLSLHPELFKRLLVGNYTQDKDIHKRPMSKIVMDIAKQLNLIREE</sequence>
<dbReference type="EMBL" id="LT899436">
    <property type="protein sequence ID" value="SNR16660.1"/>
    <property type="molecule type" value="Genomic_DNA"/>
</dbReference>